<dbReference type="Proteomes" id="UP000774750">
    <property type="component" value="Unassembled WGS sequence"/>
</dbReference>
<keyword evidence="2 6" id="KW-1003">Cell membrane</keyword>
<feature type="transmembrane region" description="Helical" evidence="6">
    <location>
        <begin position="59"/>
        <end position="78"/>
    </location>
</feature>
<reference evidence="8" key="1">
    <citation type="submission" date="2020-08" db="EMBL/GenBank/DDBJ databases">
        <authorList>
            <person name="Cejkova D."/>
            <person name="Kubasova T."/>
            <person name="Jahodarova E."/>
            <person name="Rychlik I."/>
        </authorList>
    </citation>
    <scope>NUCLEOTIDE SEQUENCE</scope>
    <source>
        <strain evidence="8">An559</strain>
    </source>
</reference>
<keyword evidence="3 6" id="KW-0812">Transmembrane</keyword>
<evidence type="ECO:0000256" key="5">
    <source>
        <dbReference type="ARBA" id="ARBA00023136"/>
    </source>
</evidence>
<keyword evidence="4 6" id="KW-1133">Transmembrane helix</keyword>
<dbReference type="PANTHER" id="PTHR12677:SF59">
    <property type="entry name" value="GOLGI APPARATUS MEMBRANE PROTEIN TVP38-RELATED"/>
    <property type="match status" value="1"/>
</dbReference>
<dbReference type="AlphaFoldDB" id="A0A939BDL1"/>
<evidence type="ECO:0000256" key="2">
    <source>
        <dbReference type="ARBA" id="ARBA00022475"/>
    </source>
</evidence>
<evidence type="ECO:0000256" key="6">
    <source>
        <dbReference type="RuleBase" id="RU366058"/>
    </source>
</evidence>
<accession>A0A939BDL1</accession>
<evidence type="ECO:0000256" key="3">
    <source>
        <dbReference type="ARBA" id="ARBA00022692"/>
    </source>
</evidence>
<evidence type="ECO:0000256" key="1">
    <source>
        <dbReference type="ARBA" id="ARBA00004651"/>
    </source>
</evidence>
<dbReference type="EMBL" id="JACJKY010000003">
    <property type="protein sequence ID" value="MBM6920021.1"/>
    <property type="molecule type" value="Genomic_DNA"/>
</dbReference>
<feature type="transmembrane region" description="Helical" evidence="6">
    <location>
        <begin position="206"/>
        <end position="224"/>
    </location>
</feature>
<comment type="subcellular location">
    <subcellularLocation>
        <location evidence="1 6">Cell membrane</location>
        <topology evidence="1 6">Multi-pass membrane protein</topology>
    </subcellularLocation>
</comment>
<feature type="transmembrane region" description="Helical" evidence="6">
    <location>
        <begin position="21"/>
        <end position="39"/>
    </location>
</feature>
<evidence type="ECO:0000313" key="8">
    <source>
        <dbReference type="EMBL" id="MBM6920021.1"/>
    </source>
</evidence>
<dbReference type="Pfam" id="PF09335">
    <property type="entry name" value="VTT_dom"/>
    <property type="match status" value="1"/>
</dbReference>
<proteinExistence type="inferred from homology"/>
<dbReference type="PANTHER" id="PTHR12677">
    <property type="entry name" value="GOLGI APPARATUS MEMBRANE PROTEIN TVP38-RELATED"/>
    <property type="match status" value="1"/>
</dbReference>
<keyword evidence="9" id="KW-1185">Reference proteome</keyword>
<gene>
    <name evidence="8" type="ORF">H6A12_02445</name>
</gene>
<reference evidence="8" key="2">
    <citation type="journal article" date="2021" name="Sci. Rep.">
        <title>The distribution of antibiotic resistance genes in chicken gut microbiota commensals.</title>
        <authorList>
            <person name="Juricova H."/>
            <person name="Matiasovicova J."/>
            <person name="Kubasova T."/>
            <person name="Cejkova D."/>
            <person name="Rychlik I."/>
        </authorList>
    </citation>
    <scope>NUCLEOTIDE SEQUENCE</scope>
    <source>
        <strain evidence="8">An559</strain>
    </source>
</reference>
<feature type="domain" description="VTT" evidence="7">
    <location>
        <begin position="78"/>
        <end position="196"/>
    </location>
</feature>
<comment type="similarity">
    <text evidence="6">Belongs to the TVP38/TMEM64 family.</text>
</comment>
<feature type="transmembrane region" description="Helical" evidence="6">
    <location>
        <begin position="90"/>
        <end position="115"/>
    </location>
</feature>
<feature type="transmembrane region" description="Helical" evidence="6">
    <location>
        <begin position="144"/>
        <end position="162"/>
    </location>
</feature>
<evidence type="ECO:0000313" key="9">
    <source>
        <dbReference type="Proteomes" id="UP000774750"/>
    </source>
</evidence>
<keyword evidence="5 6" id="KW-0472">Membrane</keyword>
<evidence type="ECO:0000256" key="4">
    <source>
        <dbReference type="ARBA" id="ARBA00022989"/>
    </source>
</evidence>
<organism evidence="8 9">
    <name type="scientific">Merdimmobilis hominis</name>
    <dbReference type="NCBI Taxonomy" id="2897707"/>
    <lineage>
        <taxon>Bacteria</taxon>
        <taxon>Bacillati</taxon>
        <taxon>Bacillota</taxon>
        <taxon>Clostridia</taxon>
        <taxon>Eubacteriales</taxon>
        <taxon>Oscillospiraceae</taxon>
        <taxon>Merdimmobilis</taxon>
    </lineage>
</organism>
<name>A0A939BDL1_9FIRM</name>
<sequence length="243" mass="27769">MKQQCSQKEKRQKMIKWTIGITAIVLVIVLLVYMMPWIISLKDESGRKAFQDFIYSKGIWGVCILFAIQVLQVVVAIIPGEPVEVIAGLLYGTFWGYVICTLGMLTGTILIFYGVKWLGKSFADTLSDSKKFERFSFLHNEKKLETIVFLLFFIPGTPKDVLTYFMPLTRIRPLSFFIIVTVARIPSIVSSTFVGESLSQGQWVQSILIFLAIGAVGLLGIWLNDRLMKKREEKKQERQTREK</sequence>
<dbReference type="InterPro" id="IPR032816">
    <property type="entry name" value="VTT_dom"/>
</dbReference>
<protein>
    <recommendedName>
        <fullName evidence="6">TVP38/TMEM64 family membrane protein</fullName>
    </recommendedName>
</protein>
<feature type="transmembrane region" description="Helical" evidence="6">
    <location>
        <begin position="174"/>
        <end position="194"/>
    </location>
</feature>
<dbReference type="GO" id="GO:0005886">
    <property type="term" value="C:plasma membrane"/>
    <property type="evidence" value="ECO:0007669"/>
    <property type="project" value="UniProtKB-SubCell"/>
</dbReference>
<evidence type="ECO:0000259" key="7">
    <source>
        <dbReference type="Pfam" id="PF09335"/>
    </source>
</evidence>
<dbReference type="RefSeq" id="WP_204444416.1">
    <property type="nucleotide sequence ID" value="NZ_JACJKY010000003.1"/>
</dbReference>
<comment type="caution">
    <text evidence="8">The sequence shown here is derived from an EMBL/GenBank/DDBJ whole genome shotgun (WGS) entry which is preliminary data.</text>
</comment>
<dbReference type="InterPro" id="IPR015414">
    <property type="entry name" value="TMEM64"/>
</dbReference>